<name>A0A2G8LC76_STIJA</name>
<accession>A0A2G8LC76</accession>
<comment type="caution">
    <text evidence="1">The sequence shown here is derived from an EMBL/GenBank/DDBJ whole genome shotgun (WGS) entry which is preliminary data.</text>
</comment>
<sequence>MIQCFHDHMRKKSLDKNTKKHMSEYEIEHTELSNVAFEGLTNENQQLSWGREKLSERLGQGFYDHYTLVGIFVEEEVANVTNEMILAKHIQTKTEARFYHKLFCEYYASFALVIKVAAATNATEVKKILDKIDPFDLQYLYRFSCGIDATVGSKIIEYLKGRKDCDKFAILCILEQAGEINDDIKKIVREICLNGVFLSNEESKLLQRSSIQLLDIASKCDAPRIRFISDPMFKIKFSMLTRLYSGSDTEILIRRQAVDRELTITKVSMRA</sequence>
<dbReference type="EMBL" id="MRZV01000129">
    <property type="protein sequence ID" value="PIK57878.1"/>
    <property type="molecule type" value="Genomic_DNA"/>
</dbReference>
<protein>
    <submittedName>
        <fullName evidence="1">Uncharacterized protein</fullName>
    </submittedName>
</protein>
<dbReference type="Proteomes" id="UP000230750">
    <property type="component" value="Unassembled WGS sequence"/>
</dbReference>
<gene>
    <name evidence="1" type="ORF">BSL78_05159</name>
</gene>
<keyword evidence="2" id="KW-1185">Reference proteome</keyword>
<reference evidence="1 2" key="1">
    <citation type="journal article" date="2017" name="PLoS Biol.">
        <title>The sea cucumber genome provides insights into morphological evolution and visceral regeneration.</title>
        <authorList>
            <person name="Zhang X."/>
            <person name="Sun L."/>
            <person name="Yuan J."/>
            <person name="Sun Y."/>
            <person name="Gao Y."/>
            <person name="Zhang L."/>
            <person name="Li S."/>
            <person name="Dai H."/>
            <person name="Hamel J.F."/>
            <person name="Liu C."/>
            <person name="Yu Y."/>
            <person name="Liu S."/>
            <person name="Lin W."/>
            <person name="Guo K."/>
            <person name="Jin S."/>
            <person name="Xu P."/>
            <person name="Storey K.B."/>
            <person name="Huan P."/>
            <person name="Zhang T."/>
            <person name="Zhou Y."/>
            <person name="Zhang J."/>
            <person name="Lin C."/>
            <person name="Li X."/>
            <person name="Xing L."/>
            <person name="Huo D."/>
            <person name="Sun M."/>
            <person name="Wang L."/>
            <person name="Mercier A."/>
            <person name="Li F."/>
            <person name="Yang H."/>
            <person name="Xiang J."/>
        </authorList>
    </citation>
    <scope>NUCLEOTIDE SEQUENCE [LARGE SCALE GENOMIC DNA]</scope>
    <source>
        <strain evidence="1">Shaxun</strain>
        <tissue evidence="1">Muscle</tissue>
    </source>
</reference>
<evidence type="ECO:0000313" key="2">
    <source>
        <dbReference type="Proteomes" id="UP000230750"/>
    </source>
</evidence>
<proteinExistence type="predicted"/>
<evidence type="ECO:0000313" key="1">
    <source>
        <dbReference type="EMBL" id="PIK57878.1"/>
    </source>
</evidence>
<dbReference type="AlphaFoldDB" id="A0A2G8LC76"/>
<organism evidence="1 2">
    <name type="scientific">Stichopus japonicus</name>
    <name type="common">Sea cucumber</name>
    <dbReference type="NCBI Taxonomy" id="307972"/>
    <lineage>
        <taxon>Eukaryota</taxon>
        <taxon>Metazoa</taxon>
        <taxon>Echinodermata</taxon>
        <taxon>Eleutherozoa</taxon>
        <taxon>Echinozoa</taxon>
        <taxon>Holothuroidea</taxon>
        <taxon>Aspidochirotacea</taxon>
        <taxon>Aspidochirotida</taxon>
        <taxon>Stichopodidae</taxon>
        <taxon>Apostichopus</taxon>
    </lineage>
</organism>